<dbReference type="Proteomes" id="UP000050562">
    <property type="component" value="Unassembled WGS sequence"/>
</dbReference>
<dbReference type="InterPro" id="IPR016088">
    <property type="entry name" value="Chalcone_isomerase_3-sand"/>
</dbReference>
<feature type="domain" description="Chalcone isomerase" evidence="1">
    <location>
        <begin position="80"/>
        <end position="190"/>
    </location>
</feature>
<evidence type="ECO:0000313" key="3">
    <source>
        <dbReference type="Proteomes" id="UP000050562"/>
    </source>
</evidence>
<protein>
    <recommendedName>
        <fullName evidence="1">Chalcone isomerase domain-containing protein</fullName>
    </recommendedName>
</protein>
<dbReference type="InterPro" id="IPR016087">
    <property type="entry name" value="Chalcone_isomerase"/>
</dbReference>
<proteinExistence type="predicted"/>
<accession>A0A0P9XX67</accession>
<dbReference type="AlphaFoldDB" id="A0A0P9XX67"/>
<gene>
    <name evidence="2" type="ORF">ALO52_04291</name>
</gene>
<evidence type="ECO:0000259" key="1">
    <source>
        <dbReference type="Pfam" id="PF16036"/>
    </source>
</evidence>
<dbReference type="PATRIC" id="fig|251707.3.peg.366"/>
<sequence>MTLLTFFNRWRPCQRSCKRLTMVAPRWLLIVVLLLSGGVQASWREALPNAQVVGSGELTLFGFRIYTARLLSPATPFTVNSPMALELTYHRDIDRQDLVDASIDEIKRISGKSVTAEQLEAWRQQMSQAFVDVQPGMKITGVYLPGREARFYVGEKLQHVVPDSAFAKAFFDIWLDPKTRNPELRERLLGKAES</sequence>
<comment type="caution">
    <text evidence="2">The sequence shown here is derived from an EMBL/GenBank/DDBJ whole genome shotgun (WGS) entry which is preliminary data.</text>
</comment>
<dbReference type="Pfam" id="PF16036">
    <property type="entry name" value="Chalcone_3"/>
    <property type="match status" value="1"/>
</dbReference>
<dbReference type="EMBL" id="LJRC01000125">
    <property type="protein sequence ID" value="KPY37118.1"/>
    <property type="molecule type" value="Genomic_DNA"/>
</dbReference>
<evidence type="ECO:0000313" key="2">
    <source>
        <dbReference type="EMBL" id="KPY37118.1"/>
    </source>
</evidence>
<name>A0A0P9XX67_9PSED</name>
<dbReference type="Gene3D" id="3.50.70.10">
    <property type="match status" value="1"/>
</dbReference>
<reference evidence="2 3" key="1">
    <citation type="submission" date="2015-09" db="EMBL/GenBank/DDBJ databases">
        <title>Genome announcement of multiple Pseudomonas syringae strains.</title>
        <authorList>
            <person name="Thakur S."/>
            <person name="Wang P.W."/>
            <person name="Gong Y."/>
            <person name="Weir B.S."/>
            <person name="Guttman D.S."/>
        </authorList>
    </citation>
    <scope>NUCLEOTIDE SEQUENCE [LARGE SCALE GENOMIC DNA]</scope>
    <source>
        <strain evidence="2 3">ICMP3956</strain>
    </source>
</reference>
<organism evidence="2 3">
    <name type="scientific">Pseudomonas syringae pv. primulae</name>
    <dbReference type="NCBI Taxonomy" id="251707"/>
    <lineage>
        <taxon>Bacteria</taxon>
        <taxon>Pseudomonadati</taxon>
        <taxon>Pseudomonadota</taxon>
        <taxon>Gammaproteobacteria</taxon>
        <taxon>Pseudomonadales</taxon>
        <taxon>Pseudomonadaceae</taxon>
        <taxon>Pseudomonas</taxon>
    </lineage>
</organism>